<feature type="binding site" evidence="9">
    <location>
        <position position="168"/>
    </location>
    <ligand>
        <name>substrate</name>
    </ligand>
</feature>
<evidence type="ECO:0000256" key="10">
    <source>
        <dbReference type="PROSITE-ProRule" id="PRU10125"/>
    </source>
</evidence>
<proteinExistence type="inferred from homology"/>
<evidence type="ECO:0000256" key="8">
    <source>
        <dbReference type="ARBA" id="ARBA00051712"/>
    </source>
</evidence>
<evidence type="ECO:0000256" key="2">
    <source>
        <dbReference type="ARBA" id="ARBA00010219"/>
    </source>
</evidence>
<gene>
    <name evidence="9" type="primary">dapF</name>
    <name evidence="11" type="ORF">KC820_05355</name>
</gene>
<keyword evidence="7 9" id="KW-0413">Isomerase</keyword>
<keyword evidence="6 9" id="KW-0457">Lysine biosynthesis</keyword>
<feature type="active site" evidence="10">
    <location>
        <position position="75"/>
    </location>
</feature>
<dbReference type="RefSeq" id="WP_212368935.1">
    <property type="nucleotide sequence ID" value="NZ_JAGSIE010000013.1"/>
</dbReference>
<comment type="caution">
    <text evidence="11">The sequence shown here is derived from an EMBL/GenBank/DDBJ whole genome shotgun (WGS) entry which is preliminary data.</text>
</comment>
<dbReference type="InterPro" id="IPR018510">
    <property type="entry name" value="DAP_epimerase_AS"/>
</dbReference>
<feature type="binding site" evidence="9">
    <location>
        <begin position="219"/>
        <end position="220"/>
    </location>
    <ligand>
        <name>substrate</name>
    </ligand>
</feature>
<reference evidence="11 12" key="1">
    <citation type="submission" date="2021-04" db="EMBL/GenBank/DDBJ databases">
        <title>Allobacillus sp. nov. SKP8-2 isolated from shrimp paste.</title>
        <authorList>
            <person name="Tanasupawat S."/>
            <person name="Yiamsombat S."/>
            <person name="Kanchanasin P."/>
            <person name="Kuncharoen N."/>
        </authorList>
    </citation>
    <scope>NUCLEOTIDE SEQUENCE [LARGE SCALE GENOMIC DNA]</scope>
    <source>
        <strain evidence="11 12">SKP8-2</strain>
    </source>
</reference>
<feature type="site" description="Could be important to modulate the pK values of the two catalytic cysteine residues" evidence="9">
    <location>
        <position position="170"/>
    </location>
</feature>
<dbReference type="Pfam" id="PF01678">
    <property type="entry name" value="DAP_epimerase"/>
    <property type="match status" value="2"/>
</dbReference>
<evidence type="ECO:0000256" key="4">
    <source>
        <dbReference type="ARBA" id="ARBA00022490"/>
    </source>
</evidence>
<dbReference type="FunFam" id="3.10.310.10:FF:000004">
    <property type="entry name" value="Diaminopimelate epimerase"/>
    <property type="match status" value="1"/>
</dbReference>
<dbReference type="SUPFAM" id="SSF54506">
    <property type="entry name" value="Diaminopimelate epimerase-like"/>
    <property type="match status" value="1"/>
</dbReference>
<comment type="subcellular location">
    <subcellularLocation>
        <location evidence="9">Cytoplasm</location>
    </subcellularLocation>
</comment>
<feature type="binding site" evidence="9">
    <location>
        <position position="13"/>
    </location>
    <ligand>
        <name>substrate</name>
    </ligand>
</feature>
<dbReference type="PROSITE" id="PS01326">
    <property type="entry name" value="DAP_EPIMERASE"/>
    <property type="match status" value="1"/>
</dbReference>
<comment type="similarity">
    <text evidence="2 9">Belongs to the diaminopimelate epimerase family.</text>
</comment>
<keyword evidence="12" id="KW-1185">Reference proteome</keyword>
<comment type="catalytic activity">
    <reaction evidence="8 9">
        <text>(2S,6S)-2,6-diaminopimelate = meso-2,6-diaminopimelate</text>
        <dbReference type="Rhea" id="RHEA:15393"/>
        <dbReference type="ChEBI" id="CHEBI:57609"/>
        <dbReference type="ChEBI" id="CHEBI:57791"/>
        <dbReference type="EC" id="5.1.1.7"/>
    </reaction>
</comment>
<dbReference type="AlphaFoldDB" id="A0A941CVR8"/>
<dbReference type="GO" id="GO:0005829">
    <property type="term" value="C:cytosol"/>
    <property type="evidence" value="ECO:0007669"/>
    <property type="project" value="TreeGrafter"/>
</dbReference>
<dbReference type="EMBL" id="JAGSIE010000013">
    <property type="protein sequence ID" value="MBR7553580.1"/>
    <property type="molecule type" value="Genomic_DNA"/>
</dbReference>
<dbReference type="HAMAP" id="MF_00197">
    <property type="entry name" value="DAP_epimerase"/>
    <property type="match status" value="1"/>
</dbReference>
<keyword evidence="5 9" id="KW-0028">Amino-acid biosynthesis</keyword>
<evidence type="ECO:0000313" key="12">
    <source>
        <dbReference type="Proteomes" id="UP000675431"/>
    </source>
</evidence>
<feature type="site" description="Could be important to modulate the pK values of the two catalytic cysteine residues" evidence="9">
    <location>
        <position position="219"/>
    </location>
</feature>
<feature type="active site" description="Proton donor" evidence="9">
    <location>
        <position position="75"/>
    </location>
</feature>
<feature type="binding site" evidence="9">
    <location>
        <begin position="76"/>
        <end position="77"/>
    </location>
    <ligand>
        <name>substrate</name>
    </ligand>
</feature>
<dbReference type="NCBIfam" id="TIGR00652">
    <property type="entry name" value="DapF"/>
    <property type="match status" value="1"/>
</dbReference>
<evidence type="ECO:0000256" key="7">
    <source>
        <dbReference type="ARBA" id="ARBA00023235"/>
    </source>
</evidence>
<dbReference type="InterPro" id="IPR001653">
    <property type="entry name" value="DAP_epimerase_DapF"/>
</dbReference>
<evidence type="ECO:0000313" key="11">
    <source>
        <dbReference type="EMBL" id="MBR7553580.1"/>
    </source>
</evidence>
<evidence type="ECO:0000256" key="5">
    <source>
        <dbReference type="ARBA" id="ARBA00022605"/>
    </source>
</evidence>
<feature type="binding site" evidence="9">
    <location>
        <position position="201"/>
    </location>
    <ligand>
        <name>substrate</name>
    </ligand>
</feature>
<dbReference type="EC" id="5.1.1.7" evidence="3 9"/>
<evidence type="ECO:0000256" key="6">
    <source>
        <dbReference type="ARBA" id="ARBA00023154"/>
    </source>
</evidence>
<comment type="function">
    <text evidence="9">Catalyzes the stereoinversion of LL-2,6-diaminopimelate (L,L-DAP) to meso-diaminopimelate (meso-DAP), a precursor of L-lysine and an essential component of the bacterial peptidoglycan.</text>
</comment>
<feature type="active site" description="Proton acceptor" evidence="9">
    <location>
        <position position="228"/>
    </location>
</feature>
<dbReference type="GO" id="GO:0008837">
    <property type="term" value="F:diaminopimelate epimerase activity"/>
    <property type="evidence" value="ECO:0007669"/>
    <property type="project" value="UniProtKB-UniRule"/>
</dbReference>
<dbReference type="PANTHER" id="PTHR31689">
    <property type="entry name" value="DIAMINOPIMELATE EPIMERASE, CHLOROPLASTIC"/>
    <property type="match status" value="1"/>
</dbReference>
<protein>
    <recommendedName>
        <fullName evidence="3 9">Diaminopimelate epimerase</fullName>
        <shortName evidence="9">DAP epimerase</shortName>
        <ecNumber evidence="3 9">5.1.1.7</ecNumber>
    </recommendedName>
    <alternativeName>
        <fullName evidence="9">PLP-independent amino acid racemase</fullName>
    </alternativeName>
</protein>
<feature type="binding site" evidence="9">
    <location>
        <begin position="229"/>
        <end position="230"/>
    </location>
    <ligand>
        <name>substrate</name>
    </ligand>
</feature>
<name>A0A941CVR8_9BACI</name>
<dbReference type="Proteomes" id="UP000675431">
    <property type="component" value="Unassembled WGS sequence"/>
</dbReference>
<comment type="pathway">
    <text evidence="1 9">Amino-acid biosynthesis; L-lysine biosynthesis via DAP pathway; DL-2,6-diaminopimelate from LL-2,6-diaminopimelate: step 1/1.</text>
</comment>
<organism evidence="11 12">
    <name type="scientific">Allobacillus saliphilus</name>
    <dbReference type="NCBI Taxonomy" id="2912308"/>
    <lineage>
        <taxon>Bacteria</taxon>
        <taxon>Bacillati</taxon>
        <taxon>Bacillota</taxon>
        <taxon>Bacilli</taxon>
        <taxon>Bacillales</taxon>
        <taxon>Bacillaceae</taxon>
        <taxon>Allobacillus</taxon>
    </lineage>
</organism>
<comment type="subunit">
    <text evidence="9">Homodimer.</text>
</comment>
<evidence type="ECO:0000256" key="1">
    <source>
        <dbReference type="ARBA" id="ARBA00005196"/>
    </source>
</evidence>
<feature type="binding site" evidence="9">
    <location>
        <position position="66"/>
    </location>
    <ligand>
        <name>substrate</name>
    </ligand>
</feature>
<dbReference type="Gene3D" id="3.10.310.10">
    <property type="entry name" value="Diaminopimelate Epimerase, Chain A, domain 1"/>
    <property type="match status" value="2"/>
</dbReference>
<dbReference type="PANTHER" id="PTHR31689:SF0">
    <property type="entry name" value="DIAMINOPIMELATE EPIMERASE"/>
    <property type="match status" value="1"/>
</dbReference>
<sequence>MKIPFTKMHGLGNNYIYIDGFQVQLEESEISSLARKVSDVNFGIGSDGLIYMLPSDKADVRMRIFNKDGSEGKNCGNGLRCIAKWAYELGYVTDTTIQIEANSGVVDAEVFPENGVVEQVSVDMGVPRLKRREIPMVVDHHDPESRVVNEPFFVADTELNVTAVSMGNPHAVFFVDSIDESPVSELGPIIEKDERFVDGINVEFIEVVSEKELHFRVWERGSGITQACGTGACAAVVASVLNGYSKVGEEVTVHLEGGDLFINMTEDQRVIMRGPAEKVVEGIFHWPSI</sequence>
<keyword evidence="4 9" id="KW-0963">Cytoplasm</keyword>
<dbReference type="GO" id="GO:0009089">
    <property type="term" value="P:lysine biosynthetic process via diaminopimelate"/>
    <property type="evidence" value="ECO:0007669"/>
    <property type="project" value="UniProtKB-UniRule"/>
</dbReference>
<comment type="caution">
    <text evidence="9">Lacks conserved residue(s) required for the propagation of feature annotation.</text>
</comment>
<accession>A0A941CVR8</accession>
<evidence type="ECO:0000256" key="3">
    <source>
        <dbReference type="ARBA" id="ARBA00013080"/>
    </source>
</evidence>
<evidence type="ECO:0000256" key="9">
    <source>
        <dbReference type="HAMAP-Rule" id="MF_00197"/>
    </source>
</evidence>